<proteinExistence type="predicted"/>
<sequence length="428" mass="46496">MTHAHSEEYRKLLDYGRPPNVKKCFPSSKALIVSGKYIDRAMLTKGSCMTIAANGRNAFAIKGALAAAQRANAAIIIEIARSEGGTGAYCATSLWNIARQTDAYMNEMGITVPVAIHADHFGIKKTEDIEPAKTEIQSLFDAGITSIAIDASHMPDDQNLLANIELNPYVPEWAGLETEVGEIKGKLGLSTAEEALFLIQGLNAHSIFPDWIALNNGTTHGIEQSDAGINVDLTAEIHGALAPYGISGAQHGTSGNNSERLRQIAQKTKTTKANVATALQMISWGVKVNDFGNAIMDESGNFIKEAGKGVSQATWEKMCAFAAANDWKKGNFKKLNSPFENILTAQDASIRERMVKGVEDFVFTLLTDVFNATDTADLVKKQILETQSHMPGFKAQKIEEKDEWTREKIIDKASKITSDKGPEGDFDD</sequence>
<dbReference type="SUPFAM" id="SSF51569">
    <property type="entry name" value="Aldolase"/>
    <property type="match status" value="1"/>
</dbReference>
<protein>
    <submittedName>
        <fullName evidence="1">Ketose-bisphosphate aldolase</fullName>
    </submittedName>
</protein>
<dbReference type="PANTHER" id="PTHR30304">
    <property type="entry name" value="D-TAGATOSE-1,6-BISPHOSPHATE ALDOLASE"/>
    <property type="match status" value="1"/>
</dbReference>
<evidence type="ECO:0000313" key="1">
    <source>
        <dbReference type="EMBL" id="PIE62718.1"/>
    </source>
</evidence>
<dbReference type="Proteomes" id="UP000231203">
    <property type="component" value="Unassembled WGS sequence"/>
</dbReference>
<accession>A0A2G6MRK4</accession>
<dbReference type="PANTHER" id="PTHR30304:SF0">
    <property type="entry name" value="D-TAGATOSE-1,6-BISPHOSPHATE ALDOLASE SUBUNIT GATY-RELATED"/>
    <property type="match status" value="1"/>
</dbReference>
<dbReference type="GO" id="GO:0005975">
    <property type="term" value="P:carbohydrate metabolic process"/>
    <property type="evidence" value="ECO:0007669"/>
    <property type="project" value="InterPro"/>
</dbReference>
<gene>
    <name evidence="1" type="ORF">CSA25_03800</name>
</gene>
<evidence type="ECO:0000313" key="2">
    <source>
        <dbReference type="Proteomes" id="UP000231203"/>
    </source>
</evidence>
<dbReference type="GO" id="GO:0008270">
    <property type="term" value="F:zinc ion binding"/>
    <property type="evidence" value="ECO:0007669"/>
    <property type="project" value="InterPro"/>
</dbReference>
<dbReference type="AlphaFoldDB" id="A0A2G6MRK4"/>
<dbReference type="EMBL" id="PDTI01000032">
    <property type="protein sequence ID" value="PIE62718.1"/>
    <property type="molecule type" value="Genomic_DNA"/>
</dbReference>
<name>A0A2G6MRK4_9BACT</name>
<comment type="caution">
    <text evidence="1">The sequence shown here is derived from an EMBL/GenBank/DDBJ whole genome shotgun (WGS) entry which is preliminary data.</text>
</comment>
<organism evidence="1 2">
    <name type="scientific">Desulfobacter postgatei</name>
    <dbReference type="NCBI Taxonomy" id="2293"/>
    <lineage>
        <taxon>Bacteria</taxon>
        <taxon>Pseudomonadati</taxon>
        <taxon>Thermodesulfobacteriota</taxon>
        <taxon>Desulfobacteria</taxon>
        <taxon>Desulfobacterales</taxon>
        <taxon>Desulfobacteraceae</taxon>
        <taxon>Desulfobacter</taxon>
    </lineage>
</organism>
<dbReference type="Gene3D" id="3.20.20.70">
    <property type="entry name" value="Aldolase class I"/>
    <property type="match status" value="1"/>
</dbReference>
<reference evidence="1 2" key="1">
    <citation type="submission" date="2017-10" db="EMBL/GenBank/DDBJ databases">
        <title>Novel microbial diversity and functional potential in the marine mammal oral microbiome.</title>
        <authorList>
            <person name="Dudek N.K."/>
            <person name="Sun C.L."/>
            <person name="Burstein D."/>
            <person name="Kantor R.S."/>
            <person name="Aliaga Goltsman D.S."/>
            <person name="Bik E.M."/>
            <person name="Thomas B.C."/>
            <person name="Banfield J.F."/>
            <person name="Relman D.A."/>
        </authorList>
    </citation>
    <scope>NUCLEOTIDE SEQUENCE [LARGE SCALE GENOMIC DNA]</scope>
    <source>
        <strain evidence="1">DOLJORAL78_47_202</strain>
    </source>
</reference>
<dbReference type="Pfam" id="PF01116">
    <property type="entry name" value="F_bP_aldolase"/>
    <property type="match status" value="1"/>
</dbReference>
<dbReference type="InterPro" id="IPR013785">
    <property type="entry name" value="Aldolase_TIM"/>
</dbReference>
<dbReference type="InterPro" id="IPR050246">
    <property type="entry name" value="Class_II_FBP_aldolase"/>
</dbReference>
<dbReference type="GO" id="GO:0016832">
    <property type="term" value="F:aldehyde-lyase activity"/>
    <property type="evidence" value="ECO:0007669"/>
    <property type="project" value="InterPro"/>
</dbReference>
<dbReference type="InterPro" id="IPR000771">
    <property type="entry name" value="FBA_II"/>
</dbReference>